<keyword evidence="14" id="KW-1185">Reference proteome</keyword>
<keyword evidence="11" id="KW-1003">Cell membrane</keyword>
<dbReference type="HOGENOM" id="CLU_041018_0_1_11"/>
<evidence type="ECO:0000256" key="3">
    <source>
        <dbReference type="ARBA" id="ARBA00022448"/>
    </source>
</evidence>
<evidence type="ECO:0000256" key="4">
    <source>
        <dbReference type="ARBA" id="ARBA00022547"/>
    </source>
</evidence>
<dbReference type="GO" id="GO:0045259">
    <property type="term" value="C:proton-transporting ATP synthase complex"/>
    <property type="evidence" value="ECO:0007669"/>
    <property type="project" value="UniProtKB-KW"/>
</dbReference>
<evidence type="ECO:0000313" key="14">
    <source>
        <dbReference type="Proteomes" id="UP000009888"/>
    </source>
</evidence>
<dbReference type="eggNOG" id="COG0356">
    <property type="taxonomic scope" value="Bacteria"/>
</dbReference>
<dbReference type="AlphaFoldDB" id="K9EED5"/>
<dbReference type="GO" id="GO:0005886">
    <property type="term" value="C:plasma membrane"/>
    <property type="evidence" value="ECO:0007669"/>
    <property type="project" value="UniProtKB-SubCell"/>
</dbReference>
<evidence type="ECO:0000256" key="8">
    <source>
        <dbReference type="ARBA" id="ARBA00023065"/>
    </source>
</evidence>
<feature type="transmembrane region" description="Helical" evidence="11">
    <location>
        <begin position="237"/>
        <end position="268"/>
    </location>
</feature>
<dbReference type="Pfam" id="PF00119">
    <property type="entry name" value="ATP-synt_A"/>
    <property type="match status" value="1"/>
</dbReference>
<evidence type="ECO:0000256" key="9">
    <source>
        <dbReference type="ARBA" id="ARBA00023136"/>
    </source>
</evidence>
<dbReference type="InterPro" id="IPR000568">
    <property type="entry name" value="ATP_synth_F0_asu"/>
</dbReference>
<protein>
    <recommendedName>
        <fullName evidence="11 12">ATP synthase subunit a</fullName>
    </recommendedName>
    <alternativeName>
        <fullName evidence="11">ATP synthase F0 sector subunit a</fullName>
    </alternativeName>
    <alternativeName>
        <fullName evidence="11">F-ATPase subunit 6</fullName>
    </alternativeName>
</protein>
<evidence type="ECO:0000256" key="1">
    <source>
        <dbReference type="ARBA" id="ARBA00004141"/>
    </source>
</evidence>
<dbReference type="HAMAP" id="MF_01393">
    <property type="entry name" value="ATP_synth_a_bact"/>
    <property type="match status" value="1"/>
</dbReference>
<keyword evidence="9 11" id="KW-0472">Membrane</keyword>
<organism evidence="13 14">
    <name type="scientific">Actinobaculum massiliense ACS-171-V-Col2</name>
    <dbReference type="NCBI Taxonomy" id="883066"/>
    <lineage>
        <taxon>Bacteria</taxon>
        <taxon>Bacillati</taxon>
        <taxon>Actinomycetota</taxon>
        <taxon>Actinomycetes</taxon>
        <taxon>Actinomycetales</taxon>
        <taxon>Actinomycetaceae</taxon>
        <taxon>Actinobaculum</taxon>
    </lineage>
</organism>
<keyword evidence="5 11" id="KW-0812">Transmembrane</keyword>
<feature type="transmembrane region" description="Helical" evidence="11">
    <location>
        <begin position="51"/>
        <end position="69"/>
    </location>
</feature>
<dbReference type="Gene3D" id="1.20.120.220">
    <property type="entry name" value="ATP synthase, F0 complex, subunit A"/>
    <property type="match status" value="1"/>
</dbReference>
<dbReference type="PANTHER" id="PTHR11410:SF0">
    <property type="entry name" value="ATP SYNTHASE SUBUNIT A"/>
    <property type="match status" value="1"/>
</dbReference>
<dbReference type="RefSeq" id="WP_007000604.1">
    <property type="nucleotide sequence ID" value="NZ_JH992955.1"/>
</dbReference>
<gene>
    <name evidence="11" type="primary">atpB</name>
    <name evidence="13" type="ORF">HMPREF9233_00386</name>
</gene>
<evidence type="ECO:0000256" key="11">
    <source>
        <dbReference type="HAMAP-Rule" id="MF_01393"/>
    </source>
</evidence>
<keyword evidence="8 11" id="KW-0406">Ion transport</keyword>
<evidence type="ECO:0000256" key="12">
    <source>
        <dbReference type="RuleBase" id="RU000483"/>
    </source>
</evidence>
<dbReference type="Proteomes" id="UP000009888">
    <property type="component" value="Unassembled WGS sequence"/>
</dbReference>
<dbReference type="CDD" id="cd00310">
    <property type="entry name" value="ATP-synt_Fo_a_6"/>
    <property type="match status" value="1"/>
</dbReference>
<feature type="transmembrane region" description="Helical" evidence="11">
    <location>
        <begin position="109"/>
        <end position="129"/>
    </location>
</feature>
<dbReference type="NCBIfam" id="TIGR01131">
    <property type="entry name" value="ATP_synt_6_or_A"/>
    <property type="match status" value="1"/>
</dbReference>
<dbReference type="STRING" id="202789.GCA_001457435_01751"/>
<dbReference type="GO" id="GO:0046933">
    <property type="term" value="F:proton-transporting ATP synthase activity, rotational mechanism"/>
    <property type="evidence" value="ECO:0007669"/>
    <property type="project" value="UniProtKB-UniRule"/>
</dbReference>
<dbReference type="InterPro" id="IPR045083">
    <property type="entry name" value="ATP_synth_F0_asu_bact/mt"/>
</dbReference>
<proteinExistence type="inferred from homology"/>
<comment type="function">
    <text evidence="11 12">Key component of the proton channel; it plays a direct role in the translocation of protons across the membrane.</text>
</comment>
<dbReference type="PANTHER" id="PTHR11410">
    <property type="entry name" value="ATP SYNTHASE SUBUNIT A"/>
    <property type="match status" value="1"/>
</dbReference>
<dbReference type="PRINTS" id="PR00123">
    <property type="entry name" value="ATPASEA"/>
</dbReference>
<evidence type="ECO:0000256" key="2">
    <source>
        <dbReference type="ARBA" id="ARBA00006810"/>
    </source>
</evidence>
<evidence type="ECO:0000256" key="7">
    <source>
        <dbReference type="ARBA" id="ARBA00022989"/>
    </source>
</evidence>
<keyword evidence="10 11" id="KW-0066">ATP synthesis</keyword>
<comment type="caution">
    <text evidence="13">The sequence shown here is derived from an EMBL/GenBank/DDBJ whole genome shotgun (WGS) entry which is preliminary data.</text>
</comment>
<evidence type="ECO:0000256" key="5">
    <source>
        <dbReference type="ARBA" id="ARBA00022692"/>
    </source>
</evidence>
<comment type="subcellular location">
    <subcellularLocation>
        <location evidence="11 12">Cell membrane</location>
        <topology evidence="11 12">Multi-pass membrane protein</topology>
    </subcellularLocation>
    <subcellularLocation>
        <location evidence="1">Membrane</location>
        <topology evidence="1">Multi-pass membrane protein</topology>
    </subcellularLocation>
</comment>
<dbReference type="PATRIC" id="fig|883066.3.peg.404"/>
<evidence type="ECO:0000256" key="6">
    <source>
        <dbReference type="ARBA" id="ARBA00022781"/>
    </source>
</evidence>
<keyword evidence="3 11" id="KW-0813">Transport</keyword>
<dbReference type="InterPro" id="IPR035908">
    <property type="entry name" value="F0_ATP_A_sf"/>
</dbReference>
<evidence type="ECO:0000313" key="13">
    <source>
        <dbReference type="EMBL" id="EKU95599.1"/>
    </source>
</evidence>
<reference evidence="13 14" key="1">
    <citation type="submission" date="2012-09" db="EMBL/GenBank/DDBJ databases">
        <title>The Genome Sequence of Actinobaculum massiliae ACS-171-V-COL2.</title>
        <authorList>
            <consortium name="The Broad Institute Genome Sequencing Platform"/>
            <person name="Earl A."/>
            <person name="Ward D."/>
            <person name="Feldgarden M."/>
            <person name="Gevers D."/>
            <person name="Saerens B."/>
            <person name="Vaneechoutte M."/>
            <person name="Walker B."/>
            <person name="Young S.K."/>
            <person name="Zeng Q."/>
            <person name="Gargeya S."/>
            <person name="Fitzgerald M."/>
            <person name="Haas B."/>
            <person name="Abouelleil A."/>
            <person name="Alvarado L."/>
            <person name="Arachchi H.M."/>
            <person name="Berlin A."/>
            <person name="Chapman S.B."/>
            <person name="Goldberg J."/>
            <person name="Griggs A."/>
            <person name="Gujja S."/>
            <person name="Hansen M."/>
            <person name="Howarth C."/>
            <person name="Imamovic A."/>
            <person name="Larimer J."/>
            <person name="McCowen C."/>
            <person name="Montmayeur A."/>
            <person name="Murphy C."/>
            <person name="Neiman D."/>
            <person name="Pearson M."/>
            <person name="Priest M."/>
            <person name="Roberts A."/>
            <person name="Saif S."/>
            <person name="Shea T."/>
            <person name="Sisk P."/>
            <person name="Sykes S."/>
            <person name="Wortman J."/>
            <person name="Nusbaum C."/>
            <person name="Birren B."/>
        </authorList>
    </citation>
    <scope>NUCLEOTIDE SEQUENCE [LARGE SCALE GENOMIC DNA]</scope>
    <source>
        <strain evidence="14">ACS-171-V-Col2</strain>
    </source>
</reference>
<evidence type="ECO:0000256" key="10">
    <source>
        <dbReference type="ARBA" id="ARBA00023310"/>
    </source>
</evidence>
<dbReference type="SUPFAM" id="SSF81336">
    <property type="entry name" value="F1F0 ATP synthase subunit A"/>
    <property type="match status" value="1"/>
</dbReference>
<name>K9EED5_9ACTO</name>
<feature type="transmembrane region" description="Helical" evidence="11">
    <location>
        <begin position="202"/>
        <end position="225"/>
    </location>
</feature>
<accession>K9EED5</accession>
<dbReference type="EMBL" id="AGWL01000002">
    <property type="protein sequence ID" value="EKU95599.1"/>
    <property type="molecule type" value="Genomic_DNA"/>
</dbReference>
<comment type="similarity">
    <text evidence="2 11 12">Belongs to the ATPase A chain family.</text>
</comment>
<keyword evidence="7 11" id="KW-1133">Transmembrane helix</keyword>
<sequence length="274" mass="29837">MALGSLAILPGNAAYTSVASGEEGFHVPGLEEFFPQPFLFVGTPFEMNRLMAIRILAALTLLIICVVFAKRAKLIPGRAQAATESLFDFSRVQIAESILGGKARDYQPAIMIVFLGILFMNITGVIPGLQLAGSAVIGIPMIFALFAWGLMIWAGVRERGGLRFLKEQLIPPGIPKPLYLLITPIEFVSTFLLRPFTLMVRLLANMMSGHMLMIVCFLGTHYLLVQMGGFGYGLGAITFAGSLLIMVFELFIACLQAYIFALLAAVYIQLSIAH</sequence>
<keyword evidence="6 11" id="KW-0375">Hydrogen ion transport</keyword>
<feature type="transmembrane region" description="Helical" evidence="11">
    <location>
        <begin position="135"/>
        <end position="156"/>
    </location>
</feature>
<keyword evidence="4 11" id="KW-0138">CF(0)</keyword>